<dbReference type="SUPFAM" id="SSF52172">
    <property type="entry name" value="CheY-like"/>
    <property type="match status" value="1"/>
</dbReference>
<accession>A0A9D7SJL6</accession>
<dbReference type="GO" id="GO:0005829">
    <property type="term" value="C:cytosol"/>
    <property type="evidence" value="ECO:0007669"/>
    <property type="project" value="TreeGrafter"/>
</dbReference>
<dbReference type="PROSITE" id="PS50110">
    <property type="entry name" value="RESPONSE_REGULATORY"/>
    <property type="match status" value="1"/>
</dbReference>
<dbReference type="InterPro" id="IPR001789">
    <property type="entry name" value="Sig_transdc_resp-reg_receiver"/>
</dbReference>
<dbReference type="SMART" id="SM00448">
    <property type="entry name" value="REC"/>
    <property type="match status" value="1"/>
</dbReference>
<dbReference type="Pfam" id="PF00072">
    <property type="entry name" value="Response_reg"/>
    <property type="match status" value="1"/>
</dbReference>
<dbReference type="PANTHER" id="PTHR48111:SF69">
    <property type="entry name" value="RESPONSE REGULATOR RECEIVER"/>
    <property type="match status" value="1"/>
</dbReference>
<name>A0A9D7SJL6_9BACT</name>
<sequence>MKLLRVALADDEPLARARLARLLKEAGCEVKAELEDGPAVLEWLREPREVEALFLDIQMPGATGLEVAAELADCRHCPPVVFVTAYSEHAVRAFEAAAVDYILKPVSAERLAKSLARLREGGPRRAEGAPPPSQRFPVKAGEGHVFLDLKRTTHFEVEEEVVWAWVAGGRHRTSWTTLAEVESAFPGAGLVRIQRHLLLRPEAVLGLKPLEGGRASVRVGEGLDLEVSRSATPRIKELLGL</sequence>
<organism evidence="4 5">
    <name type="scientific">Candidatus Geothrix skivensis</name>
    <dbReference type="NCBI Taxonomy" id="2954439"/>
    <lineage>
        <taxon>Bacteria</taxon>
        <taxon>Pseudomonadati</taxon>
        <taxon>Acidobacteriota</taxon>
        <taxon>Holophagae</taxon>
        <taxon>Holophagales</taxon>
        <taxon>Holophagaceae</taxon>
        <taxon>Geothrix</taxon>
    </lineage>
</organism>
<dbReference type="SMART" id="SM00850">
    <property type="entry name" value="LytTR"/>
    <property type="match status" value="1"/>
</dbReference>
<protein>
    <submittedName>
        <fullName evidence="4">Response regulator transcription factor</fullName>
    </submittedName>
</protein>
<dbReference type="EMBL" id="JADKIO010000009">
    <property type="protein sequence ID" value="MBK9797473.1"/>
    <property type="molecule type" value="Genomic_DNA"/>
</dbReference>
<comment type="caution">
    <text evidence="4">The sequence shown here is derived from an EMBL/GenBank/DDBJ whole genome shotgun (WGS) entry which is preliminary data.</text>
</comment>
<feature type="domain" description="Response regulatory" evidence="3">
    <location>
        <begin position="5"/>
        <end position="119"/>
    </location>
</feature>
<dbReference type="Proteomes" id="UP000886657">
    <property type="component" value="Unassembled WGS sequence"/>
</dbReference>
<dbReference type="AlphaFoldDB" id="A0A9D7SJL6"/>
<keyword evidence="2" id="KW-0597">Phosphoprotein</keyword>
<dbReference type="GO" id="GO:0000976">
    <property type="term" value="F:transcription cis-regulatory region binding"/>
    <property type="evidence" value="ECO:0007669"/>
    <property type="project" value="TreeGrafter"/>
</dbReference>
<dbReference type="PANTHER" id="PTHR48111">
    <property type="entry name" value="REGULATOR OF RPOS"/>
    <property type="match status" value="1"/>
</dbReference>
<dbReference type="Pfam" id="PF04397">
    <property type="entry name" value="LytTR"/>
    <property type="match status" value="1"/>
</dbReference>
<evidence type="ECO:0000256" key="2">
    <source>
        <dbReference type="PROSITE-ProRule" id="PRU00169"/>
    </source>
</evidence>
<dbReference type="InterPro" id="IPR039420">
    <property type="entry name" value="WalR-like"/>
</dbReference>
<dbReference type="Gene3D" id="3.40.50.2300">
    <property type="match status" value="1"/>
</dbReference>
<reference evidence="4" key="1">
    <citation type="submission" date="2020-10" db="EMBL/GenBank/DDBJ databases">
        <title>Connecting structure to function with the recovery of over 1000 high-quality activated sludge metagenome-assembled genomes encoding full-length rRNA genes using long-read sequencing.</title>
        <authorList>
            <person name="Singleton C.M."/>
            <person name="Petriglieri F."/>
            <person name="Kristensen J.M."/>
            <person name="Kirkegaard R.H."/>
            <person name="Michaelsen T.Y."/>
            <person name="Andersen M.H."/>
            <person name="Karst S.M."/>
            <person name="Dueholm M.S."/>
            <person name="Nielsen P.H."/>
            <person name="Albertsen M."/>
        </authorList>
    </citation>
    <scope>NUCLEOTIDE SEQUENCE</scope>
    <source>
        <strain evidence="4">Skiv_18-Q3-R9-52_MAXAC.067</strain>
    </source>
</reference>
<dbReference type="GO" id="GO:0006355">
    <property type="term" value="P:regulation of DNA-templated transcription"/>
    <property type="evidence" value="ECO:0007669"/>
    <property type="project" value="TreeGrafter"/>
</dbReference>
<dbReference type="InterPro" id="IPR011006">
    <property type="entry name" value="CheY-like_superfamily"/>
</dbReference>
<proteinExistence type="predicted"/>
<evidence type="ECO:0000256" key="1">
    <source>
        <dbReference type="ARBA" id="ARBA00023125"/>
    </source>
</evidence>
<evidence type="ECO:0000259" key="3">
    <source>
        <dbReference type="PROSITE" id="PS50110"/>
    </source>
</evidence>
<feature type="modified residue" description="4-aspartylphosphate" evidence="2">
    <location>
        <position position="56"/>
    </location>
</feature>
<dbReference type="InterPro" id="IPR007492">
    <property type="entry name" value="LytTR_DNA-bd_dom"/>
</dbReference>
<gene>
    <name evidence="4" type="ORF">IPP58_13435</name>
</gene>
<keyword evidence="1" id="KW-0238">DNA-binding</keyword>
<dbReference type="GO" id="GO:0000156">
    <property type="term" value="F:phosphorelay response regulator activity"/>
    <property type="evidence" value="ECO:0007669"/>
    <property type="project" value="TreeGrafter"/>
</dbReference>
<dbReference type="GO" id="GO:0032993">
    <property type="term" value="C:protein-DNA complex"/>
    <property type="evidence" value="ECO:0007669"/>
    <property type="project" value="TreeGrafter"/>
</dbReference>
<evidence type="ECO:0000313" key="4">
    <source>
        <dbReference type="EMBL" id="MBK9797473.1"/>
    </source>
</evidence>
<evidence type="ECO:0000313" key="5">
    <source>
        <dbReference type="Proteomes" id="UP000886657"/>
    </source>
</evidence>